<dbReference type="EnsemblMetazoa" id="CLYHEMT007858.1">
    <property type="protein sequence ID" value="CLYHEMP007858.1"/>
    <property type="gene ID" value="CLYHEMG007858"/>
</dbReference>
<evidence type="ECO:0000256" key="2">
    <source>
        <dbReference type="ARBA" id="ARBA00013087"/>
    </source>
</evidence>
<dbReference type="PROSITE" id="PS00557">
    <property type="entry name" value="FMN_HYDROXY_ACID_DH_1"/>
    <property type="match status" value="1"/>
</dbReference>
<evidence type="ECO:0000256" key="1">
    <source>
        <dbReference type="ARBA" id="ARBA00001917"/>
    </source>
</evidence>
<dbReference type="RefSeq" id="XP_066917191.1">
    <property type="nucleotide sequence ID" value="XM_067061090.1"/>
</dbReference>
<organism evidence="10 11">
    <name type="scientific">Clytia hemisphaerica</name>
    <dbReference type="NCBI Taxonomy" id="252671"/>
    <lineage>
        <taxon>Eukaryota</taxon>
        <taxon>Metazoa</taxon>
        <taxon>Cnidaria</taxon>
        <taxon>Hydrozoa</taxon>
        <taxon>Hydroidolina</taxon>
        <taxon>Leptothecata</taxon>
        <taxon>Obeliida</taxon>
        <taxon>Clytiidae</taxon>
        <taxon>Clytia</taxon>
    </lineage>
</organism>
<dbReference type="GO" id="GO:0003973">
    <property type="term" value="F:(S)-2-hydroxy-acid oxidase activity"/>
    <property type="evidence" value="ECO:0007669"/>
    <property type="project" value="UniProtKB-EC"/>
</dbReference>
<dbReference type="PANTHER" id="PTHR10578:SF107">
    <property type="entry name" value="2-HYDROXYACID OXIDASE 1"/>
    <property type="match status" value="1"/>
</dbReference>
<comment type="catalytic activity">
    <reaction evidence="8">
        <text>2-hydroxyoctanoate + O2 = 2-oxooctanoate + H2O2</text>
        <dbReference type="Rhea" id="RHEA:67940"/>
        <dbReference type="ChEBI" id="CHEBI:15379"/>
        <dbReference type="ChEBI" id="CHEBI:16240"/>
        <dbReference type="ChEBI" id="CHEBI:133514"/>
        <dbReference type="ChEBI" id="CHEBI:176689"/>
    </reaction>
    <physiologicalReaction direction="left-to-right" evidence="8">
        <dbReference type="Rhea" id="RHEA:67941"/>
    </physiologicalReaction>
</comment>
<reference evidence="10" key="1">
    <citation type="submission" date="2021-01" db="UniProtKB">
        <authorList>
            <consortium name="EnsemblMetazoa"/>
        </authorList>
    </citation>
    <scope>IDENTIFICATION</scope>
</reference>
<evidence type="ECO:0000313" key="10">
    <source>
        <dbReference type="EnsemblMetazoa" id="CLYHEMP007858.1"/>
    </source>
</evidence>
<dbReference type="Gene3D" id="3.20.20.70">
    <property type="entry name" value="Aldolase class I"/>
    <property type="match status" value="2"/>
</dbReference>
<dbReference type="GeneID" id="136804378"/>
<dbReference type="InterPro" id="IPR013785">
    <property type="entry name" value="Aldolase_TIM"/>
</dbReference>
<evidence type="ECO:0000259" key="9">
    <source>
        <dbReference type="PROSITE" id="PS51349"/>
    </source>
</evidence>
<dbReference type="InterPro" id="IPR008259">
    <property type="entry name" value="FMN_hydac_DH_AS"/>
</dbReference>
<dbReference type="GO" id="GO:0010181">
    <property type="term" value="F:FMN binding"/>
    <property type="evidence" value="ECO:0007669"/>
    <property type="project" value="InterPro"/>
</dbReference>
<dbReference type="InterPro" id="IPR037396">
    <property type="entry name" value="FMN_HAD"/>
</dbReference>
<sequence>MRQEIKMADPLRHIYQEGINKLRSNPNAYFYYESGADYEQTLADNEYAYKRYKVYPHLLKNDSRKTRQDDIDLSVNAFGEDFDIPIFLAPTAMQKMAHTDGEVGTAGAAVSKGTCMGVSTLSTTSYENLRQIVPHCTYLMQLYVTKDASLSNALIKKAESAGFKGVLFTVDAPILGQRIADVKSKFHLPRHLSLENFNGVIEHVDEGLMKYISDNTSSALCWDDVKKIRSITNMPIYLKGIITHEDAEKCLEHDVQGIIVSNHGGRQLDGTPATIDVLSEIVRAVGHRIPVYVDGGIRRGSDVFKALALGARGVFIGRPVLYGLSYDGEEGVKEILDHMIHELKSLMRLTGCRSIKDINSSLVFHESKFGIHTKTKAIRHWAITPDIPVCIADIKEGAKQTGFHINEKRESTFEEAFERLRFRPRRLRGLPPYETMKRLMPICLLHDQNTTDILNKVDVREPCFLKIDCITKFDYNSLNTRKYNGLVVDLSLDNLEKIKELKLRTGLPVLATGVASRHDALQCLQYQLDGIIVSTKNCEDQLTPIEILPEIAETIRCRIPIYFEGGIRKGTDIVKALARGASFVFVKEPLLWAHSYKGSEGVSKVLDILNEEFQRAMYLAGCKDVETIKPSLVVDEQYFYDNLNGRNISKI</sequence>
<keyword evidence="3" id="KW-0285">Flavoprotein</keyword>
<keyword evidence="11" id="KW-1185">Reference proteome</keyword>
<evidence type="ECO:0000256" key="3">
    <source>
        <dbReference type="ARBA" id="ARBA00022630"/>
    </source>
</evidence>
<keyword evidence="5" id="KW-0560">Oxidoreductase</keyword>
<dbReference type="FunFam" id="3.20.20.70:FF:000056">
    <property type="entry name" value="hydroxyacid oxidase 2"/>
    <property type="match status" value="1"/>
</dbReference>
<dbReference type="PANTHER" id="PTHR10578">
    <property type="entry name" value="S -2-HYDROXY-ACID OXIDASE-RELATED"/>
    <property type="match status" value="1"/>
</dbReference>
<keyword evidence="4" id="KW-0288">FMN</keyword>
<dbReference type="InterPro" id="IPR012133">
    <property type="entry name" value="Alpha-hydoxy_acid_DH_FMN"/>
</dbReference>
<dbReference type="Pfam" id="PF01070">
    <property type="entry name" value="FMN_dh"/>
    <property type="match status" value="2"/>
</dbReference>
<evidence type="ECO:0000256" key="4">
    <source>
        <dbReference type="ARBA" id="ARBA00022643"/>
    </source>
</evidence>
<comment type="similarity">
    <text evidence="6">Belongs to the FMN-dependent alpha-hydroxy acid dehydrogenase family.</text>
</comment>
<evidence type="ECO:0000256" key="7">
    <source>
        <dbReference type="ARBA" id="ARBA00029325"/>
    </source>
</evidence>
<proteinExistence type="inferred from homology"/>
<dbReference type="InterPro" id="IPR000262">
    <property type="entry name" value="FMN-dep_DH"/>
</dbReference>
<dbReference type="EC" id="1.1.3.15" evidence="2"/>
<dbReference type="PROSITE" id="PS51349">
    <property type="entry name" value="FMN_HYDROXY_ACID_DH_2"/>
    <property type="match status" value="2"/>
</dbReference>
<dbReference type="GO" id="GO:0005777">
    <property type="term" value="C:peroxisome"/>
    <property type="evidence" value="ECO:0007669"/>
    <property type="project" value="UniProtKB-ARBA"/>
</dbReference>
<protein>
    <recommendedName>
        <fullName evidence="2">(S)-2-hydroxy-acid oxidase</fullName>
        <ecNumber evidence="2">1.1.3.15</ecNumber>
    </recommendedName>
</protein>
<dbReference type="RefSeq" id="XP_066917192.1">
    <property type="nucleotide sequence ID" value="XM_067061091.1"/>
</dbReference>
<feature type="domain" description="FMN hydroxy acid dehydrogenase" evidence="9">
    <location>
        <begin position="5"/>
        <end position="368"/>
    </location>
</feature>
<evidence type="ECO:0000256" key="6">
    <source>
        <dbReference type="ARBA" id="ARBA00024042"/>
    </source>
</evidence>
<dbReference type="AlphaFoldDB" id="A0A7M5VCC2"/>
<dbReference type="SUPFAM" id="SSF51395">
    <property type="entry name" value="FMN-linked oxidoreductases"/>
    <property type="match status" value="2"/>
</dbReference>
<comment type="cofactor">
    <cofactor evidence="1">
        <name>FMN</name>
        <dbReference type="ChEBI" id="CHEBI:58210"/>
    </cofactor>
</comment>
<evidence type="ECO:0000313" key="11">
    <source>
        <dbReference type="Proteomes" id="UP000594262"/>
    </source>
</evidence>
<dbReference type="CDD" id="cd02809">
    <property type="entry name" value="alpha_hydroxyacid_oxid_FMN"/>
    <property type="match status" value="1"/>
</dbReference>
<dbReference type="Proteomes" id="UP000594262">
    <property type="component" value="Unplaced"/>
</dbReference>
<accession>A0A7M5VCC2</accession>
<comment type="catalytic activity">
    <reaction evidence="7">
        <text>a (2S)-2-hydroxycarboxylate + O2 = a 2-oxocarboxylate + H2O2</text>
        <dbReference type="Rhea" id="RHEA:16789"/>
        <dbReference type="ChEBI" id="CHEBI:15379"/>
        <dbReference type="ChEBI" id="CHEBI:16240"/>
        <dbReference type="ChEBI" id="CHEBI:35179"/>
        <dbReference type="ChEBI" id="CHEBI:58123"/>
        <dbReference type="EC" id="1.1.3.15"/>
    </reaction>
    <physiologicalReaction direction="left-to-right" evidence="7">
        <dbReference type="Rhea" id="RHEA:16790"/>
    </physiologicalReaction>
</comment>
<feature type="domain" description="FMN hydroxy acid dehydrogenase" evidence="9">
    <location>
        <begin position="412"/>
        <end position="638"/>
    </location>
</feature>
<evidence type="ECO:0000256" key="8">
    <source>
        <dbReference type="ARBA" id="ARBA00029327"/>
    </source>
</evidence>
<dbReference type="OrthoDB" id="25826at2759"/>
<name>A0A7M5VCC2_9CNID</name>
<evidence type="ECO:0000256" key="5">
    <source>
        <dbReference type="ARBA" id="ARBA00023002"/>
    </source>
</evidence>